<dbReference type="EMBL" id="QGKY02001015">
    <property type="protein sequence ID" value="KAF2572187.1"/>
    <property type="molecule type" value="Genomic_DNA"/>
</dbReference>
<reference evidence="2" key="1">
    <citation type="submission" date="2019-12" db="EMBL/GenBank/DDBJ databases">
        <title>Genome sequencing and annotation of Brassica cretica.</title>
        <authorList>
            <person name="Studholme D.J."/>
            <person name="Sarris P.F."/>
        </authorList>
    </citation>
    <scope>NUCLEOTIDE SEQUENCE</scope>
    <source>
        <strain evidence="2">PFS-102/07</strain>
        <tissue evidence="2">Leaf</tissue>
    </source>
</reference>
<keyword evidence="1" id="KW-1133">Transmembrane helix</keyword>
<evidence type="ECO:0000256" key="1">
    <source>
        <dbReference type="SAM" id="Phobius"/>
    </source>
</evidence>
<sequence length="111" mass="12636">MWREVFQTRWWLVLLWLFNGAATVVVVVIFWVKKVELFSPHSHLWLSLFVRRRIGMAPSLLVGGCSEVASLEHCMQQYIVHGSGPACVVMSWPPIFCLIGLFDTGDSFLLA</sequence>
<evidence type="ECO:0000313" key="2">
    <source>
        <dbReference type="EMBL" id="KAF2572187.1"/>
    </source>
</evidence>
<comment type="caution">
    <text evidence="2">The sequence shown here is derived from an EMBL/GenBank/DDBJ whole genome shotgun (WGS) entry which is preliminary data.</text>
</comment>
<name>A0A8S9ITK5_BRACR</name>
<organism evidence="2">
    <name type="scientific">Brassica cretica</name>
    <name type="common">Mustard</name>
    <dbReference type="NCBI Taxonomy" id="69181"/>
    <lineage>
        <taxon>Eukaryota</taxon>
        <taxon>Viridiplantae</taxon>
        <taxon>Streptophyta</taxon>
        <taxon>Embryophyta</taxon>
        <taxon>Tracheophyta</taxon>
        <taxon>Spermatophyta</taxon>
        <taxon>Magnoliopsida</taxon>
        <taxon>eudicotyledons</taxon>
        <taxon>Gunneridae</taxon>
        <taxon>Pentapetalae</taxon>
        <taxon>rosids</taxon>
        <taxon>malvids</taxon>
        <taxon>Brassicales</taxon>
        <taxon>Brassicaceae</taxon>
        <taxon>Brassiceae</taxon>
        <taxon>Brassica</taxon>
    </lineage>
</organism>
<feature type="transmembrane region" description="Helical" evidence="1">
    <location>
        <begin position="12"/>
        <end position="32"/>
    </location>
</feature>
<proteinExistence type="predicted"/>
<protein>
    <submittedName>
        <fullName evidence="2">Uncharacterized protein</fullName>
    </submittedName>
</protein>
<accession>A0A8S9ITK5</accession>
<keyword evidence="1" id="KW-0472">Membrane</keyword>
<dbReference type="AlphaFoldDB" id="A0A8S9ITK5"/>
<gene>
    <name evidence="2" type="ORF">F2Q70_00001234</name>
</gene>
<keyword evidence="1" id="KW-0812">Transmembrane</keyword>